<dbReference type="EMBL" id="PTIX01000012">
    <property type="protein sequence ID" value="PPK65880.1"/>
    <property type="molecule type" value="Genomic_DNA"/>
</dbReference>
<evidence type="ECO:0000313" key="3">
    <source>
        <dbReference type="EMBL" id="PPK65880.1"/>
    </source>
</evidence>
<comment type="caution">
    <text evidence="3">The sequence shown here is derived from an EMBL/GenBank/DDBJ whole genome shotgun (WGS) entry which is preliminary data.</text>
</comment>
<keyword evidence="2" id="KW-0812">Transmembrane</keyword>
<feature type="compositionally biased region" description="Polar residues" evidence="1">
    <location>
        <begin position="1"/>
        <end position="11"/>
    </location>
</feature>
<feature type="region of interest" description="Disordered" evidence="1">
    <location>
        <begin position="1"/>
        <end position="48"/>
    </location>
</feature>
<proteinExistence type="predicted"/>
<feature type="transmembrane region" description="Helical" evidence="2">
    <location>
        <begin position="117"/>
        <end position="141"/>
    </location>
</feature>
<keyword evidence="2" id="KW-0472">Membrane</keyword>
<feature type="transmembrane region" description="Helical" evidence="2">
    <location>
        <begin position="56"/>
        <end position="79"/>
    </location>
</feature>
<keyword evidence="2" id="KW-1133">Transmembrane helix</keyword>
<keyword evidence="4" id="KW-1185">Reference proteome</keyword>
<dbReference type="OrthoDB" id="3696035at2"/>
<gene>
    <name evidence="3" type="ORF">CLV40_112143</name>
</gene>
<accession>A0A2S6GL15</accession>
<protein>
    <submittedName>
        <fullName evidence="3">Uncharacterized protein</fullName>
    </submittedName>
</protein>
<sequence>MTQDYSGGNFNPQPPQYPQQPPAYPQTGGFPAPPPPGQYPVGAVGPRSRPGSATSAAVLAFVQASITGILTLLIAISAFDGKSDGIAVAVLIVLVQFAGVGLLAVGGAQVLKGTGRGLLIGGNIVEIVIGLVYLAIFSIIPTFNFDLFEQVKAVAIIGALLLTAIPAISLAQAAGSNTSAWLRPSY</sequence>
<feature type="transmembrane region" description="Helical" evidence="2">
    <location>
        <begin position="153"/>
        <end position="174"/>
    </location>
</feature>
<reference evidence="3 4" key="1">
    <citation type="submission" date="2018-02" db="EMBL/GenBank/DDBJ databases">
        <title>Genomic Encyclopedia of Archaeal and Bacterial Type Strains, Phase II (KMG-II): from individual species to whole genera.</title>
        <authorList>
            <person name="Goeker M."/>
        </authorList>
    </citation>
    <scope>NUCLEOTIDE SEQUENCE [LARGE SCALE GENOMIC DNA]</scope>
    <source>
        <strain evidence="3 4">YU 961-1</strain>
    </source>
</reference>
<feature type="compositionally biased region" description="Pro residues" evidence="1">
    <location>
        <begin position="12"/>
        <end position="24"/>
    </location>
</feature>
<dbReference type="AlphaFoldDB" id="A0A2S6GL15"/>
<dbReference type="RefSeq" id="WP_104480855.1">
    <property type="nucleotide sequence ID" value="NZ_CP154825.1"/>
</dbReference>
<name>A0A2S6GL15_9PSEU</name>
<evidence type="ECO:0000256" key="2">
    <source>
        <dbReference type="SAM" id="Phobius"/>
    </source>
</evidence>
<evidence type="ECO:0000256" key="1">
    <source>
        <dbReference type="SAM" id="MobiDB-lite"/>
    </source>
</evidence>
<evidence type="ECO:0000313" key="4">
    <source>
        <dbReference type="Proteomes" id="UP000239203"/>
    </source>
</evidence>
<dbReference type="Proteomes" id="UP000239203">
    <property type="component" value="Unassembled WGS sequence"/>
</dbReference>
<organism evidence="3 4">
    <name type="scientific">Actinokineospora auranticolor</name>
    <dbReference type="NCBI Taxonomy" id="155976"/>
    <lineage>
        <taxon>Bacteria</taxon>
        <taxon>Bacillati</taxon>
        <taxon>Actinomycetota</taxon>
        <taxon>Actinomycetes</taxon>
        <taxon>Pseudonocardiales</taxon>
        <taxon>Pseudonocardiaceae</taxon>
        <taxon>Actinokineospora</taxon>
    </lineage>
</organism>
<feature type="transmembrane region" description="Helical" evidence="2">
    <location>
        <begin position="85"/>
        <end position="105"/>
    </location>
</feature>